<evidence type="ECO:0000256" key="2">
    <source>
        <dbReference type="ARBA" id="ARBA00023315"/>
    </source>
</evidence>
<dbReference type="CDD" id="cd04301">
    <property type="entry name" value="NAT_SF"/>
    <property type="match status" value="1"/>
</dbReference>
<dbReference type="PANTHER" id="PTHR43420:SF43">
    <property type="entry name" value="SPERMINE_SPERMIDINE ACETYLTRANSFERASE"/>
    <property type="match status" value="1"/>
</dbReference>
<dbReference type="AlphaFoldDB" id="A0A9X4S926"/>
<accession>A0A9X4S926</accession>
<dbReference type="Gene3D" id="3.40.630.30">
    <property type="match status" value="1"/>
</dbReference>
<dbReference type="Pfam" id="PF00583">
    <property type="entry name" value="Acetyltransf_1"/>
    <property type="match status" value="1"/>
</dbReference>
<keyword evidence="1" id="KW-0808">Transferase</keyword>
<evidence type="ECO:0000256" key="1">
    <source>
        <dbReference type="ARBA" id="ARBA00022679"/>
    </source>
</evidence>
<dbReference type="InterPro" id="IPR050680">
    <property type="entry name" value="YpeA/RimI_acetyltransf"/>
</dbReference>
<dbReference type="Proteomes" id="UP001152876">
    <property type="component" value="Unassembled WGS sequence"/>
</dbReference>
<dbReference type="GO" id="GO:0016747">
    <property type="term" value="F:acyltransferase activity, transferring groups other than amino-acyl groups"/>
    <property type="evidence" value="ECO:0007669"/>
    <property type="project" value="InterPro"/>
</dbReference>
<evidence type="ECO:0000259" key="3">
    <source>
        <dbReference type="PROSITE" id="PS51186"/>
    </source>
</evidence>
<name>A0A9X4S926_9BURK</name>
<organism evidence="4 5">
    <name type="scientific">Hydrogenophaga taeniospiralis CCUG 15921</name>
    <dbReference type="NCBI Taxonomy" id="1281780"/>
    <lineage>
        <taxon>Bacteria</taxon>
        <taxon>Pseudomonadati</taxon>
        <taxon>Pseudomonadota</taxon>
        <taxon>Betaproteobacteria</taxon>
        <taxon>Burkholderiales</taxon>
        <taxon>Comamonadaceae</taxon>
        <taxon>Hydrogenophaga</taxon>
    </lineage>
</organism>
<evidence type="ECO:0000313" key="5">
    <source>
        <dbReference type="Proteomes" id="UP001152876"/>
    </source>
</evidence>
<dbReference type="InterPro" id="IPR000182">
    <property type="entry name" value="GNAT_dom"/>
</dbReference>
<dbReference type="PROSITE" id="PS51186">
    <property type="entry name" value="GNAT"/>
    <property type="match status" value="1"/>
</dbReference>
<keyword evidence="2" id="KW-0012">Acyltransferase</keyword>
<sequence length="299" mass="33251">MFELKRESFQLVPAIAVQISRYVTDDQPGWVECHLMDSSGLLHTFIEKAPVVSPENLSINSNYPRPGFIDCHIEAEWTNEAGRALSRVNTEVPWGVASTAGLTRFTLFSSDVVRGDPWAMQIDHAQAEDAHAVAEIHVNAWRAAYASILSAEYLASLSVEQREAMWRKCIAAEEPELLVSKRHGAVVGWLSFGASRGEGAPLSEAEVWALYVAPECWSTGAGRQLWLRARELMRDRGFTTCSLWVFPQNERAIRFYRAAGFVADARPAQAFELGGRQLQEVRYVCRLDDAGNGEQAAPP</sequence>
<dbReference type="InterPro" id="IPR016181">
    <property type="entry name" value="Acyl_CoA_acyltransferase"/>
</dbReference>
<protein>
    <submittedName>
        <fullName evidence="4">GNAT family acetyltransferase</fullName>
    </submittedName>
</protein>
<evidence type="ECO:0000313" key="4">
    <source>
        <dbReference type="EMBL" id="MDG5977117.1"/>
    </source>
</evidence>
<proteinExistence type="predicted"/>
<gene>
    <name evidence="4" type="ORF">H010_17778</name>
</gene>
<comment type="caution">
    <text evidence="4">The sequence shown here is derived from an EMBL/GenBank/DDBJ whole genome shotgun (WGS) entry which is preliminary data.</text>
</comment>
<dbReference type="RefSeq" id="WP_218017378.1">
    <property type="nucleotide sequence ID" value="NZ_AOGK01000017.1"/>
</dbReference>
<keyword evidence="5" id="KW-1185">Reference proteome</keyword>
<dbReference type="SUPFAM" id="SSF55729">
    <property type="entry name" value="Acyl-CoA N-acyltransferases (Nat)"/>
    <property type="match status" value="1"/>
</dbReference>
<dbReference type="EMBL" id="AOGK01000017">
    <property type="protein sequence ID" value="MDG5977117.1"/>
    <property type="molecule type" value="Genomic_DNA"/>
</dbReference>
<reference evidence="4" key="1">
    <citation type="submission" date="2013-01" db="EMBL/GenBank/DDBJ databases">
        <title>Genome draft of Hydrogenophaga taeniospiralis 2K1.</title>
        <authorList>
            <person name="Gomila M."/>
            <person name="Lalucat J."/>
        </authorList>
    </citation>
    <scope>NUCLEOTIDE SEQUENCE</scope>
    <source>
        <strain evidence="4">CCUG 15921</strain>
    </source>
</reference>
<feature type="domain" description="N-acetyltransferase" evidence="3">
    <location>
        <begin position="120"/>
        <end position="288"/>
    </location>
</feature>
<dbReference type="PANTHER" id="PTHR43420">
    <property type="entry name" value="ACETYLTRANSFERASE"/>
    <property type="match status" value="1"/>
</dbReference>